<feature type="region of interest" description="Disordered" evidence="4">
    <location>
        <begin position="1"/>
        <end position="52"/>
    </location>
</feature>
<evidence type="ECO:0000313" key="7">
    <source>
        <dbReference type="Proteomes" id="UP000827892"/>
    </source>
</evidence>
<organism evidence="6 7">
    <name type="scientific">Caenorhabditis briggsae</name>
    <dbReference type="NCBI Taxonomy" id="6238"/>
    <lineage>
        <taxon>Eukaryota</taxon>
        <taxon>Metazoa</taxon>
        <taxon>Ecdysozoa</taxon>
        <taxon>Nematoda</taxon>
        <taxon>Chromadorea</taxon>
        <taxon>Rhabditida</taxon>
        <taxon>Rhabditina</taxon>
        <taxon>Rhabditomorpha</taxon>
        <taxon>Rhabditoidea</taxon>
        <taxon>Rhabditidae</taxon>
        <taxon>Peloderinae</taxon>
        <taxon>Caenorhabditis</taxon>
    </lineage>
</organism>
<evidence type="ECO:0000256" key="4">
    <source>
        <dbReference type="SAM" id="MobiDB-lite"/>
    </source>
</evidence>
<dbReference type="Proteomes" id="UP000827892">
    <property type="component" value="Chromosome II"/>
</dbReference>
<feature type="region of interest" description="Disordered" evidence="4">
    <location>
        <begin position="278"/>
        <end position="332"/>
    </location>
</feature>
<accession>A0AAE9DH98</accession>
<dbReference type="PANTHER" id="PTHR14017">
    <property type="entry name" value="LYSINE-SPECIFIC DEMETHYLASE"/>
    <property type="match status" value="1"/>
</dbReference>
<gene>
    <name evidence="6" type="ORF">L3Y34_017369</name>
</gene>
<proteinExistence type="inferred from homology"/>
<dbReference type="Gene3D" id="2.10.110.20">
    <property type="match status" value="1"/>
</dbReference>
<dbReference type="InterPro" id="IPR003347">
    <property type="entry name" value="JmjC_dom"/>
</dbReference>
<evidence type="ECO:0000256" key="1">
    <source>
        <dbReference type="ARBA" id="ARBA00004123"/>
    </source>
</evidence>
<reference evidence="6 7" key="1">
    <citation type="submission" date="2022-05" db="EMBL/GenBank/DDBJ databases">
        <title>Chromosome-level reference genomes for two strains of Caenorhabditis briggsae: an improved platform for comparative genomics.</title>
        <authorList>
            <person name="Stevens L."/>
            <person name="Andersen E.C."/>
        </authorList>
    </citation>
    <scope>NUCLEOTIDE SEQUENCE [LARGE SCALE GENOMIC DNA]</scope>
    <source>
        <strain evidence="6">QX1410_ONT</strain>
        <tissue evidence="6">Whole-organism</tissue>
    </source>
</reference>
<sequence>MSNKELHTVFSRGSGMYHDVRGSGNVTNGSRISNRHRCAPRRYSPNNSRMSDPKKMRIDVQVDSEVVVHVKGIQLNRIEDANQDEGVAMETGDVAGGGVVNESAGDVKVEAQEGPEVNGAIKVENFASGVNGGASVADIAAPKVPKTEAEAPAADVVVGDNSEDAAPVLSLVDVASEGQPSRITTPDVVADAPKANGNGAAPEANVVVDGPGTSNQAVVIPVAADDADEMPHLDPEIPAADVMALVAEAMAENPGRRGRPNKTMLAARQALTMQEVALQQAGTSRGRKRTAPREEDSEDETDAEDVPEDVEEELPEPTPKNEDLSRGARSTRAPVIPKEAVVKAHTKYDYKDFKFEKPTPEALKAIKIYPAGGTRPDKIHKTSADCLAKCSIHTIFQMLGASLTDDQRDMLLKITESVKEPHCYSVEVPLDKPFPYIENYRNLNDQVNALLMAQPVPAPKRFVAEKYPPPVTFTGAPYLDPDTATAAEILEFANKATQIAEPLDIAERTFMFDGSKDVIDSEKEHFKEFMTEELKENGYLPVPIFTMKTGTEEEIAQLKKQIDTTSMCIIRGLDKVIGFNNTEFTVEALSKLAPDYPLILLRNIPSQSFFNWHTLINSESDSEQPKQWRCYGYRHYVRLHQFTTHFKTMMKASEQAYKQILENPNNSEEILKVLKEKYFKDQIPMGEDSKTHRAATIVAFGSNMDLDKDQIFPNQAKEVKKFPSFLAPAGENNLLSFSYESIGGLNKPQMYLKFPCCRTPAHFENSNLGSINHNIGPGDCLWFGIPLEFSGAFQKLLKKKLYSTAKHRAKLYEYEHWPSEADCVQYGIPVQKFVQKPGDTVYVGIGTYHWVQSLGFTTNVSWNVGHPTFNQIAQTAIINDNYIANVAIPLMGLETTMWNMIMEKSVELDQPTKAIVKRILMRSLFKAKRDYKHAKKEKLEVVYDKDKELNPVERCFNMKCKAELFNFIPLVPAKDIPEMIRMQHEDTDVASPVTDTQENSYCFGCLSTIAKSFLRNLKVYQRHSFETLSTAYDQF</sequence>
<dbReference type="SUPFAM" id="SSF51197">
    <property type="entry name" value="Clavaminate synthase-like"/>
    <property type="match status" value="1"/>
</dbReference>
<evidence type="ECO:0000259" key="5">
    <source>
        <dbReference type="PROSITE" id="PS51184"/>
    </source>
</evidence>
<evidence type="ECO:0000313" key="6">
    <source>
        <dbReference type="EMBL" id="ULU04552.1"/>
    </source>
</evidence>
<evidence type="ECO:0000256" key="3">
    <source>
        <dbReference type="ARBA" id="ARBA00034483"/>
    </source>
</evidence>
<dbReference type="FunFam" id="2.60.120.650:FF:000083">
    <property type="entry name" value="Protein CBG17151"/>
    <property type="match status" value="1"/>
</dbReference>
<comment type="subcellular location">
    <subcellularLocation>
        <location evidence="1">Nucleus</location>
    </subcellularLocation>
</comment>
<keyword evidence="2" id="KW-0539">Nucleus</keyword>
<comment type="similarity">
    <text evidence="3">Belongs to the UTX family.</text>
</comment>
<dbReference type="SMART" id="SM00558">
    <property type="entry name" value="JmjC"/>
    <property type="match status" value="1"/>
</dbReference>
<dbReference type="InterPro" id="IPR051630">
    <property type="entry name" value="Corepressor-Demethylase"/>
</dbReference>
<feature type="domain" description="JmjC" evidence="5">
    <location>
        <begin position="711"/>
        <end position="881"/>
    </location>
</feature>
<feature type="compositionally biased region" description="Acidic residues" evidence="4">
    <location>
        <begin position="295"/>
        <end position="315"/>
    </location>
</feature>
<dbReference type="AlphaFoldDB" id="A0AAE9DH98"/>
<dbReference type="GO" id="GO:0005634">
    <property type="term" value="C:nucleus"/>
    <property type="evidence" value="ECO:0007669"/>
    <property type="project" value="UniProtKB-SubCell"/>
</dbReference>
<protein>
    <recommendedName>
        <fullName evidence="5">JmjC domain-containing protein</fullName>
    </recommendedName>
</protein>
<dbReference type="PANTHER" id="PTHR14017:SF14">
    <property type="entry name" value="JMJC DOMAIN-CONTAINING PROTEIN"/>
    <property type="match status" value="1"/>
</dbReference>
<dbReference type="PROSITE" id="PS51184">
    <property type="entry name" value="JMJC"/>
    <property type="match status" value="1"/>
</dbReference>
<dbReference type="InterPro" id="IPR046941">
    <property type="entry name" value="KDM6_GATAL_sf"/>
</dbReference>
<dbReference type="Gene3D" id="2.60.120.650">
    <property type="entry name" value="Cupin"/>
    <property type="match status" value="1"/>
</dbReference>
<evidence type="ECO:0000256" key="2">
    <source>
        <dbReference type="ARBA" id="ARBA00023242"/>
    </source>
</evidence>
<dbReference type="EMBL" id="CP090892">
    <property type="protein sequence ID" value="ULU04552.1"/>
    <property type="molecule type" value="Genomic_DNA"/>
</dbReference>
<name>A0AAE9DH98_CAEBR</name>
<dbReference type="Pfam" id="PF02373">
    <property type="entry name" value="JmjC"/>
    <property type="match status" value="1"/>
</dbReference>
<dbReference type="Gene3D" id="1.20.58.1370">
    <property type="match status" value="1"/>
</dbReference>